<keyword evidence="3" id="KW-1185">Reference proteome</keyword>
<dbReference type="RefSeq" id="WP_078345833.1">
    <property type="nucleotide sequence ID" value="NZ_MBTF01000001.1"/>
</dbReference>
<dbReference type="EMBL" id="MBTF01000001">
    <property type="protein sequence ID" value="OOQ61662.1"/>
    <property type="molecule type" value="Genomic_DNA"/>
</dbReference>
<protein>
    <submittedName>
        <fullName evidence="2">Uncharacterized protein</fullName>
    </submittedName>
</protein>
<dbReference type="STRING" id="1792845.BC343_00875"/>
<comment type="caution">
    <text evidence="2">The sequence shown here is derived from an EMBL/GenBank/DDBJ whole genome shotgun (WGS) entry which is preliminary data.</text>
</comment>
<keyword evidence="1" id="KW-0472">Membrane</keyword>
<feature type="transmembrane region" description="Helical" evidence="1">
    <location>
        <begin position="35"/>
        <end position="54"/>
    </location>
</feature>
<organism evidence="2 3">
    <name type="scientific">Mucilaginibacter pedocola</name>
    <dbReference type="NCBI Taxonomy" id="1792845"/>
    <lineage>
        <taxon>Bacteria</taxon>
        <taxon>Pseudomonadati</taxon>
        <taxon>Bacteroidota</taxon>
        <taxon>Sphingobacteriia</taxon>
        <taxon>Sphingobacteriales</taxon>
        <taxon>Sphingobacteriaceae</taxon>
        <taxon>Mucilaginibacter</taxon>
    </lineage>
</organism>
<dbReference type="OrthoDB" id="799349at2"/>
<evidence type="ECO:0000313" key="3">
    <source>
        <dbReference type="Proteomes" id="UP000189739"/>
    </source>
</evidence>
<dbReference type="Proteomes" id="UP000189739">
    <property type="component" value="Unassembled WGS sequence"/>
</dbReference>
<evidence type="ECO:0000256" key="1">
    <source>
        <dbReference type="SAM" id="Phobius"/>
    </source>
</evidence>
<proteinExistence type="predicted"/>
<keyword evidence="1" id="KW-0812">Transmembrane</keyword>
<gene>
    <name evidence="2" type="ORF">BC343_00875</name>
</gene>
<evidence type="ECO:0000313" key="2">
    <source>
        <dbReference type="EMBL" id="OOQ61662.1"/>
    </source>
</evidence>
<sequence length="153" mass="17267">MTKEELEREYLKAKQKKEQQGKEYLRSKEKKKSSALKGVWVLALFGIVFVFILVKIANSNSMEVFNGLPSSDAAYAIAKVYIRPTVRSTSVNFEDDSYKFAKKSDSVYVIKSAYTARSSSGESTTTHFTISLQYMGGSGSKEESWKMLDLEQN</sequence>
<keyword evidence="1" id="KW-1133">Transmembrane helix</keyword>
<name>A0A1S9PL19_9SPHI</name>
<dbReference type="AlphaFoldDB" id="A0A1S9PL19"/>
<reference evidence="2 3" key="1">
    <citation type="submission" date="2016-07" db="EMBL/GenBank/DDBJ databases">
        <title>Genomic analysis of zinc-resistant bacterium Mucilaginibacter pedocola TBZ30.</title>
        <authorList>
            <person name="Huang J."/>
            <person name="Tang J."/>
        </authorList>
    </citation>
    <scope>NUCLEOTIDE SEQUENCE [LARGE SCALE GENOMIC DNA]</scope>
    <source>
        <strain evidence="2 3">TBZ30</strain>
    </source>
</reference>
<accession>A0A1S9PL19</accession>